<dbReference type="Pfam" id="PF20990">
    <property type="entry name" value="DUF2207_C"/>
    <property type="match status" value="1"/>
</dbReference>
<feature type="transmembrane region" description="Helical" evidence="1">
    <location>
        <begin position="245"/>
        <end position="270"/>
    </location>
</feature>
<name>A0A0G0VKF5_9BACT</name>
<evidence type="ECO:0000259" key="2">
    <source>
        <dbReference type="Pfam" id="PF09972"/>
    </source>
</evidence>
<dbReference type="AlphaFoldDB" id="A0A0G0VKF5"/>
<accession>A0A0G0VKF5</accession>
<evidence type="ECO:0000259" key="3">
    <source>
        <dbReference type="Pfam" id="PF20990"/>
    </source>
</evidence>
<gene>
    <name evidence="4" type="ORF">UU14_C0006G0024</name>
</gene>
<sequence length="593" mass="66182">MFHSVRLYTTLTILAISFLVPFRIYAAPESIPAFTSDILIQKSGIVTVRETIVYDFGPEDHHGIIRKIPIIYENDVGKKFQAGLTIVSVADQQSTPYQYQMSREGENQVIKIGDPNRTITGIHTYVVTYELAGVIQQYSDHDELLLDSTGSGWSVQIEQPVATISFEPGVSIDSEAIKTICFTGSYGSTDKNCTHSVSNGTSVFSANLLLPNENMTVGVSFPSNTVTYIPLTAVAENPIEKKPQLFLYGLITWLLLGNIIVPSIFIMIWWHKGRDPRVNVPVVRVFDPPRVVERTRGEAGPQKDKNRRTLSPVEVGALIDEKINPRDISAELIYLAINKYVIIEEHKQKLLGFIPGDIELLRGSAFKADPHLENLPKHQKELLHAFELDEKEVVRLSKIRDTAFKRLESLKKELYSQLVLDGFFPENPEKRRTTFALFSLLSILFLSPLLAMVLVIISRAMGRRTAGGVVAKRQALGLKQFLVSQERQYEFQEKNKHLFEKLLPYAIVFGVAKIWAKKFEQFTDYKPDWYVGDISTIHNPVLLTRHLESNLSTVESFYTPTTVRSSSGFSSGFSGGGGGFSGGGFGGGGGSSW</sequence>
<evidence type="ECO:0000256" key="1">
    <source>
        <dbReference type="SAM" id="Phobius"/>
    </source>
</evidence>
<comment type="caution">
    <text evidence="4">The sequence shown here is derived from an EMBL/GenBank/DDBJ whole genome shotgun (WGS) entry which is preliminary data.</text>
</comment>
<dbReference type="Proteomes" id="UP000034664">
    <property type="component" value="Unassembled WGS sequence"/>
</dbReference>
<dbReference type="EMBL" id="LBZM01000006">
    <property type="protein sequence ID" value="KKR72385.1"/>
    <property type="molecule type" value="Genomic_DNA"/>
</dbReference>
<dbReference type="InterPro" id="IPR048389">
    <property type="entry name" value="YciQ-like_C"/>
</dbReference>
<keyword evidence="1" id="KW-0812">Transmembrane</keyword>
<evidence type="ECO:0000313" key="5">
    <source>
        <dbReference type="Proteomes" id="UP000034664"/>
    </source>
</evidence>
<evidence type="ECO:0000313" key="4">
    <source>
        <dbReference type="EMBL" id="KKR72385.1"/>
    </source>
</evidence>
<feature type="domain" description="DUF2207" evidence="2">
    <location>
        <begin position="30"/>
        <end position="221"/>
    </location>
</feature>
<proteinExistence type="predicted"/>
<keyword evidence="1" id="KW-0472">Membrane</keyword>
<reference evidence="4 5" key="1">
    <citation type="journal article" date="2015" name="Nature">
        <title>rRNA introns, odd ribosomes, and small enigmatic genomes across a large radiation of phyla.</title>
        <authorList>
            <person name="Brown C.T."/>
            <person name="Hug L.A."/>
            <person name="Thomas B.C."/>
            <person name="Sharon I."/>
            <person name="Castelle C.J."/>
            <person name="Singh A."/>
            <person name="Wilkins M.J."/>
            <person name="Williams K.H."/>
            <person name="Banfield J.F."/>
        </authorList>
    </citation>
    <scope>NUCLEOTIDE SEQUENCE [LARGE SCALE GENOMIC DNA]</scope>
</reference>
<dbReference type="Pfam" id="PF09972">
    <property type="entry name" value="DUF2207"/>
    <property type="match status" value="1"/>
</dbReference>
<protein>
    <recommendedName>
        <fullName evidence="6">DUF2207 domain-containing protein</fullName>
    </recommendedName>
</protein>
<organism evidence="4 5">
    <name type="scientific">Candidatus Roizmanbacteria bacterium GW2011_GWB1_40_7</name>
    <dbReference type="NCBI Taxonomy" id="1618482"/>
    <lineage>
        <taxon>Bacteria</taxon>
        <taxon>Candidatus Roizmaniibacteriota</taxon>
    </lineage>
</organism>
<feature type="domain" description="Predicted membrane protein YciQ-like C-terminal" evidence="3">
    <location>
        <begin position="440"/>
        <end position="519"/>
    </location>
</feature>
<feature type="transmembrane region" description="Helical" evidence="1">
    <location>
        <begin position="435"/>
        <end position="457"/>
    </location>
</feature>
<keyword evidence="1" id="KW-1133">Transmembrane helix</keyword>
<dbReference type="InterPro" id="IPR018702">
    <property type="entry name" value="DUF2207"/>
</dbReference>
<evidence type="ECO:0008006" key="6">
    <source>
        <dbReference type="Google" id="ProtNLM"/>
    </source>
</evidence>